<proteinExistence type="predicted"/>
<dbReference type="OrthoDB" id="10628732at2759"/>
<comment type="caution">
    <text evidence="3">The sequence shown here is derived from an EMBL/GenBank/DDBJ whole genome shotgun (WGS) entry which is preliminary data.</text>
</comment>
<evidence type="ECO:0000256" key="1">
    <source>
        <dbReference type="ARBA" id="ARBA00022571"/>
    </source>
</evidence>
<dbReference type="GO" id="GO:0004042">
    <property type="term" value="F:L-glutamate N-acetyltransferase activity"/>
    <property type="evidence" value="ECO:0007669"/>
    <property type="project" value="TreeGrafter"/>
</dbReference>
<dbReference type="EMBL" id="PJQY01003387">
    <property type="protein sequence ID" value="PQM37855.1"/>
    <property type="molecule type" value="Genomic_DNA"/>
</dbReference>
<dbReference type="STRING" id="2094558.A0A314UJZ7"/>
<organism evidence="3 4">
    <name type="scientific">Prunus yedoensis var. nudiflora</name>
    <dbReference type="NCBI Taxonomy" id="2094558"/>
    <lineage>
        <taxon>Eukaryota</taxon>
        <taxon>Viridiplantae</taxon>
        <taxon>Streptophyta</taxon>
        <taxon>Embryophyta</taxon>
        <taxon>Tracheophyta</taxon>
        <taxon>Spermatophyta</taxon>
        <taxon>Magnoliopsida</taxon>
        <taxon>eudicotyledons</taxon>
        <taxon>Gunneridae</taxon>
        <taxon>Pentapetalae</taxon>
        <taxon>rosids</taxon>
        <taxon>fabids</taxon>
        <taxon>Rosales</taxon>
        <taxon>Rosaceae</taxon>
        <taxon>Amygdaloideae</taxon>
        <taxon>Amygdaleae</taxon>
        <taxon>Prunus</taxon>
    </lineage>
</organism>
<dbReference type="AlphaFoldDB" id="A0A314UJZ7"/>
<name>A0A314UJZ7_PRUYE</name>
<dbReference type="GO" id="GO:0006526">
    <property type="term" value="P:L-arginine biosynthetic process"/>
    <property type="evidence" value="ECO:0007669"/>
    <property type="project" value="UniProtKB-KW"/>
</dbReference>
<keyword evidence="1" id="KW-0055">Arginine biosynthesis</keyword>
<keyword evidence="2" id="KW-0511">Multifunctional enzyme</keyword>
<protein>
    <submittedName>
        <fullName evidence="3">Uncharacterized protein</fullName>
    </submittedName>
</protein>
<dbReference type="GO" id="GO:0004358">
    <property type="term" value="F:L-glutamate N-acetyltransferase activity, acting on acetyl-L-ornithine as donor"/>
    <property type="evidence" value="ECO:0007669"/>
    <property type="project" value="InterPro"/>
</dbReference>
<dbReference type="PANTHER" id="PTHR23100:SF0">
    <property type="entry name" value="ARGININE BIOSYNTHESIS BIFUNCTIONAL PROTEIN ARGJ, MITOCHONDRIAL"/>
    <property type="match status" value="1"/>
</dbReference>
<dbReference type="Pfam" id="PF01960">
    <property type="entry name" value="ArgJ"/>
    <property type="match status" value="1"/>
</dbReference>
<keyword evidence="1" id="KW-0028">Amino-acid biosynthesis</keyword>
<sequence>MSTEKAKECRVLIDSLLDLAREGKLKYEADAAAVAITTTDLVSKSVAIQSLLYKTLAISFGGTDIRIGGMAKGSGMIHPNMATMLGVVDTVEEAVNYILKRELISWLKIDPVLILGYALISVQMEILIMRATILAIATGQVQRSGFRANKFTTICLRKLRPPQCRCSTMEVGMESCPLFSN</sequence>
<dbReference type="Gene3D" id="3.60.70.12">
    <property type="entry name" value="L-amino peptidase D-ALA esterase/amidase"/>
    <property type="match status" value="1"/>
</dbReference>
<evidence type="ECO:0000313" key="4">
    <source>
        <dbReference type="Proteomes" id="UP000250321"/>
    </source>
</evidence>
<dbReference type="SUPFAM" id="SSF56266">
    <property type="entry name" value="DmpA/ArgJ-like"/>
    <property type="match status" value="1"/>
</dbReference>
<keyword evidence="4" id="KW-1185">Reference proteome</keyword>
<dbReference type="InterPro" id="IPR016117">
    <property type="entry name" value="ArgJ-like_dom_sf"/>
</dbReference>
<gene>
    <name evidence="3" type="ORF">Pyn_29169</name>
</gene>
<evidence type="ECO:0000256" key="2">
    <source>
        <dbReference type="ARBA" id="ARBA00023268"/>
    </source>
</evidence>
<dbReference type="GO" id="GO:0006592">
    <property type="term" value="P:ornithine biosynthetic process"/>
    <property type="evidence" value="ECO:0007669"/>
    <property type="project" value="TreeGrafter"/>
</dbReference>
<reference evidence="3 4" key="1">
    <citation type="submission" date="2018-02" db="EMBL/GenBank/DDBJ databases">
        <title>Draft genome of wild Prunus yedoensis var. nudiflora.</title>
        <authorList>
            <person name="Baek S."/>
            <person name="Kim J.-H."/>
            <person name="Choi K."/>
            <person name="Kim G.-B."/>
            <person name="Cho A."/>
            <person name="Jang H."/>
            <person name="Shin C.-H."/>
            <person name="Yu H.-J."/>
            <person name="Mun J.-H."/>
        </authorList>
    </citation>
    <scope>NUCLEOTIDE SEQUENCE [LARGE SCALE GENOMIC DNA]</scope>
    <source>
        <strain evidence="4">cv. Jeju island</strain>
        <tissue evidence="3">Leaf</tissue>
    </source>
</reference>
<evidence type="ECO:0000313" key="3">
    <source>
        <dbReference type="EMBL" id="PQM37855.1"/>
    </source>
</evidence>
<dbReference type="PANTHER" id="PTHR23100">
    <property type="entry name" value="ARGININE BIOSYNTHESIS BIFUNCTIONAL PROTEIN ARGJ"/>
    <property type="match status" value="1"/>
</dbReference>
<dbReference type="InterPro" id="IPR002813">
    <property type="entry name" value="Arg_biosynth_ArgJ"/>
</dbReference>
<dbReference type="Proteomes" id="UP000250321">
    <property type="component" value="Unassembled WGS sequence"/>
</dbReference>
<accession>A0A314UJZ7</accession>